<proteinExistence type="predicted"/>
<evidence type="ECO:0000313" key="2">
    <source>
        <dbReference type="Proteomes" id="UP000790709"/>
    </source>
</evidence>
<comment type="caution">
    <text evidence="1">The sequence shown here is derived from an EMBL/GenBank/DDBJ whole genome shotgun (WGS) entry which is preliminary data.</text>
</comment>
<dbReference type="Proteomes" id="UP000790709">
    <property type="component" value="Unassembled WGS sequence"/>
</dbReference>
<accession>A0ACB8B3C7</accession>
<evidence type="ECO:0000313" key="1">
    <source>
        <dbReference type="EMBL" id="KAH7920054.1"/>
    </source>
</evidence>
<name>A0ACB8B3C7_9AGAM</name>
<gene>
    <name evidence="1" type="ORF">BV22DRAFT_828358</name>
</gene>
<keyword evidence="2" id="KW-1185">Reference proteome</keyword>
<protein>
    <submittedName>
        <fullName evidence="1">Uncharacterized protein</fullName>
    </submittedName>
</protein>
<sequence>MYYRNTRGVAVGVLHDFDLSTTEGRQCNERTGMIPFMAIELLRQSAIYGHKTHEYYHEAESLIWVFAWLTLHYEHGTRRPRQHRPLEALLTLQAVECSDKKIVFMMHVRNEVKLPPSQQEIWQVARRCLKVLALHYAAAGGKPAIMAVEEVFEKSLHNVVTDVLG</sequence>
<reference evidence="1" key="1">
    <citation type="journal article" date="2021" name="New Phytol.">
        <title>Evolutionary innovations through gain and loss of genes in the ectomycorrhizal Boletales.</title>
        <authorList>
            <person name="Wu G."/>
            <person name="Miyauchi S."/>
            <person name="Morin E."/>
            <person name="Kuo A."/>
            <person name="Drula E."/>
            <person name="Varga T."/>
            <person name="Kohler A."/>
            <person name="Feng B."/>
            <person name="Cao Y."/>
            <person name="Lipzen A."/>
            <person name="Daum C."/>
            <person name="Hundley H."/>
            <person name="Pangilinan J."/>
            <person name="Johnson J."/>
            <person name="Barry K."/>
            <person name="LaButti K."/>
            <person name="Ng V."/>
            <person name="Ahrendt S."/>
            <person name="Min B."/>
            <person name="Choi I.G."/>
            <person name="Park H."/>
            <person name="Plett J.M."/>
            <person name="Magnuson J."/>
            <person name="Spatafora J.W."/>
            <person name="Nagy L.G."/>
            <person name="Henrissat B."/>
            <person name="Grigoriev I.V."/>
            <person name="Yang Z.L."/>
            <person name="Xu J."/>
            <person name="Martin F.M."/>
        </authorList>
    </citation>
    <scope>NUCLEOTIDE SEQUENCE</scope>
    <source>
        <strain evidence="1">KUC20120723A-06</strain>
    </source>
</reference>
<organism evidence="1 2">
    <name type="scientific">Leucogyrophana mollusca</name>
    <dbReference type="NCBI Taxonomy" id="85980"/>
    <lineage>
        <taxon>Eukaryota</taxon>
        <taxon>Fungi</taxon>
        <taxon>Dikarya</taxon>
        <taxon>Basidiomycota</taxon>
        <taxon>Agaricomycotina</taxon>
        <taxon>Agaricomycetes</taxon>
        <taxon>Agaricomycetidae</taxon>
        <taxon>Boletales</taxon>
        <taxon>Boletales incertae sedis</taxon>
        <taxon>Leucogyrophana</taxon>
    </lineage>
</organism>
<dbReference type="EMBL" id="MU266608">
    <property type="protein sequence ID" value="KAH7920054.1"/>
    <property type="molecule type" value="Genomic_DNA"/>
</dbReference>